<dbReference type="Gene3D" id="1.20.1440.230">
    <property type="entry name" value="NADH-ubiquinone oxidoreductase 51kDa subunit, iron-sulphur binding domain"/>
    <property type="match status" value="1"/>
</dbReference>
<dbReference type="FunFam" id="3.10.20.600:FF:000003">
    <property type="entry name" value="NADH-quinone oxidoreductase subunit F"/>
    <property type="match status" value="1"/>
</dbReference>
<dbReference type="PANTHER" id="PTHR11780:SF10">
    <property type="entry name" value="NADH DEHYDROGENASE [UBIQUINONE] FLAVOPROTEIN 1, MITOCHONDRIAL"/>
    <property type="match status" value="1"/>
</dbReference>
<evidence type="ECO:0000256" key="5">
    <source>
        <dbReference type="ARBA" id="ARBA00022485"/>
    </source>
</evidence>
<keyword evidence="5 16" id="KW-0004">4Fe-4S</keyword>
<keyword evidence="8 16" id="KW-0874">Quinone</keyword>
<dbReference type="SMART" id="SM00928">
    <property type="entry name" value="NADH_4Fe-4S"/>
    <property type="match status" value="1"/>
</dbReference>
<evidence type="ECO:0000256" key="2">
    <source>
        <dbReference type="ARBA" id="ARBA00001966"/>
    </source>
</evidence>
<dbReference type="AlphaFoldDB" id="A0A449HDA6"/>
<dbReference type="Pfam" id="PF10531">
    <property type="entry name" value="SLBB"/>
    <property type="match status" value="1"/>
</dbReference>
<dbReference type="InterPro" id="IPR037225">
    <property type="entry name" value="Nuo51_FMN-bd_sf"/>
</dbReference>
<evidence type="ECO:0000256" key="9">
    <source>
        <dbReference type="ARBA" id="ARBA00022723"/>
    </source>
</evidence>
<evidence type="ECO:0000256" key="10">
    <source>
        <dbReference type="ARBA" id="ARBA00022967"/>
    </source>
</evidence>
<sequence>MTALAPVLTRYWDDPQSWTLDTYRRHDGYEGLRIALGMEPDQVIQTVKDAGLRGRGGAGFPTGMKWGFIPQGPGPDGTVKPHYLVVNADESEPGTCKDIPLLMATPHALVEGAIIASYAIRANTAFIYLRGEVVPVLRRLRAAVDQAYAAGLLGHDILGSGFDLELIVHAGAGAYICGEETALLDSLEGRRGQPRLRPPFPAVAGLYACPTVVNNVESIASVPPILRYGTDWFRSMGSEKSPGFTIYSLSGHVTRPGQYEAPLGITLRELLDYAGGVRAGHRLKFWTPGGSSTPLFTDEHLDVPLDYEGVAAAGSMLGTKALQIFDETTCVVRAVLRWTEFYAHESCGKCTPCREGTYWLVQLLRRIETGGGTEADLDTLLDITDSINGKSFCALGDGAASPIVSSVKYFRDEYLAHMRGDGCPFDPARSTAWAEAGEGVR</sequence>
<dbReference type="GO" id="GO:0003954">
    <property type="term" value="F:NADH dehydrogenase activity"/>
    <property type="evidence" value="ECO:0007669"/>
    <property type="project" value="TreeGrafter"/>
</dbReference>
<dbReference type="GO" id="GO:0051539">
    <property type="term" value="F:4 iron, 4 sulfur cluster binding"/>
    <property type="evidence" value="ECO:0007669"/>
    <property type="project" value="UniProtKB-UniRule"/>
</dbReference>
<dbReference type="InterPro" id="IPR037207">
    <property type="entry name" value="Nuop51_4Fe4S-bd_sf"/>
</dbReference>
<evidence type="ECO:0000256" key="7">
    <source>
        <dbReference type="ARBA" id="ARBA00022643"/>
    </source>
</evidence>
<dbReference type="GO" id="GO:0008137">
    <property type="term" value="F:NADH dehydrogenase (ubiquinone) activity"/>
    <property type="evidence" value="ECO:0007669"/>
    <property type="project" value="InterPro"/>
</dbReference>
<dbReference type="RefSeq" id="WP_137354846.1">
    <property type="nucleotide sequence ID" value="NZ_CAACYE020000001.1"/>
</dbReference>
<dbReference type="GO" id="GO:0048038">
    <property type="term" value="F:quinone binding"/>
    <property type="evidence" value="ECO:0007669"/>
    <property type="project" value="UniProtKB-KW"/>
</dbReference>
<keyword evidence="13 16" id="KW-0520">NAD</keyword>
<evidence type="ECO:0000256" key="12">
    <source>
        <dbReference type="ARBA" id="ARBA00023014"/>
    </source>
</evidence>
<comment type="catalytic activity">
    <reaction evidence="14 16">
        <text>a quinone + NADH + 5 H(+)(in) = a quinol + NAD(+) + 4 H(+)(out)</text>
        <dbReference type="Rhea" id="RHEA:57888"/>
        <dbReference type="ChEBI" id="CHEBI:15378"/>
        <dbReference type="ChEBI" id="CHEBI:24646"/>
        <dbReference type="ChEBI" id="CHEBI:57540"/>
        <dbReference type="ChEBI" id="CHEBI:57945"/>
        <dbReference type="ChEBI" id="CHEBI:132124"/>
    </reaction>
</comment>
<keyword evidence="6 16" id="KW-0285">Flavoprotein</keyword>
<evidence type="ECO:0000256" key="15">
    <source>
        <dbReference type="ARBA" id="ARBA00058530"/>
    </source>
</evidence>
<protein>
    <recommendedName>
        <fullName evidence="4 16">NADH-quinone oxidoreductase subunit F</fullName>
        <ecNumber evidence="16">7.1.1.-</ecNumber>
    </recommendedName>
</protein>
<dbReference type="GO" id="GO:0010181">
    <property type="term" value="F:FMN binding"/>
    <property type="evidence" value="ECO:0007669"/>
    <property type="project" value="InterPro"/>
</dbReference>
<keyword evidence="12 16" id="KW-0411">Iron-sulfur</keyword>
<dbReference type="InterPro" id="IPR011537">
    <property type="entry name" value="NADH-UbQ_OxRdtase_suF"/>
</dbReference>
<dbReference type="FunFam" id="3.40.50.11540:FF:000001">
    <property type="entry name" value="NADH dehydrogenase [ubiquinone] flavoprotein 1, mitochondrial"/>
    <property type="match status" value="1"/>
</dbReference>
<evidence type="ECO:0000256" key="8">
    <source>
        <dbReference type="ARBA" id="ARBA00022719"/>
    </source>
</evidence>
<name>A0A449HDA6_NOCFR</name>
<dbReference type="SUPFAM" id="SSF140490">
    <property type="entry name" value="Nqo1C-terminal domain-like"/>
    <property type="match status" value="1"/>
</dbReference>
<evidence type="ECO:0000256" key="1">
    <source>
        <dbReference type="ARBA" id="ARBA00001917"/>
    </source>
</evidence>
<comment type="cofactor">
    <cofactor evidence="2 16">
        <name>[4Fe-4S] cluster</name>
        <dbReference type="ChEBI" id="CHEBI:49883"/>
    </cofactor>
</comment>
<dbReference type="PROSITE" id="PS00644">
    <property type="entry name" value="COMPLEX1_51K_1"/>
    <property type="match status" value="1"/>
</dbReference>
<dbReference type="NCBIfam" id="NF010120">
    <property type="entry name" value="PRK13596.1"/>
    <property type="match status" value="1"/>
</dbReference>
<dbReference type="SUPFAM" id="SSF142984">
    <property type="entry name" value="Nqo1 middle domain-like"/>
    <property type="match status" value="1"/>
</dbReference>
<dbReference type="GO" id="GO:0051287">
    <property type="term" value="F:NAD binding"/>
    <property type="evidence" value="ECO:0007669"/>
    <property type="project" value="UniProtKB-UniRule"/>
</dbReference>
<dbReference type="EC" id="7.1.1.-" evidence="16"/>
<dbReference type="InterPro" id="IPR050837">
    <property type="entry name" value="ComplexI_51kDa_subunit"/>
</dbReference>
<evidence type="ECO:0000259" key="17">
    <source>
        <dbReference type="SMART" id="SM00928"/>
    </source>
</evidence>
<feature type="domain" description="NADH-ubiquinone oxidoreductase 51kDa subunit iron-sulphur binding" evidence="17">
    <location>
        <begin position="332"/>
        <end position="377"/>
    </location>
</feature>
<comment type="similarity">
    <text evidence="3 16">Belongs to the complex I 51 kDa subunit family.</text>
</comment>
<dbReference type="PANTHER" id="PTHR11780">
    <property type="entry name" value="NADH-UBIQUINONE OXIDOREDUCTASE FLAVOPROTEIN 1 NDUFV1"/>
    <property type="match status" value="1"/>
</dbReference>
<dbReference type="PROSITE" id="PS00645">
    <property type="entry name" value="COMPLEX1_51K_2"/>
    <property type="match status" value="1"/>
</dbReference>
<keyword evidence="7 16" id="KW-0288">FMN</keyword>
<dbReference type="Gene3D" id="3.10.20.600">
    <property type="match status" value="1"/>
</dbReference>
<dbReference type="FunFam" id="1.20.1440.230:FF:000001">
    <property type="entry name" value="Mitochondrial NADH dehydrogenase flavoprotein 1"/>
    <property type="match status" value="1"/>
</dbReference>
<dbReference type="Gene3D" id="6.10.250.1450">
    <property type="match status" value="1"/>
</dbReference>
<evidence type="ECO:0000313" key="18">
    <source>
        <dbReference type="EMBL" id="VFA83613.1"/>
    </source>
</evidence>
<gene>
    <name evidence="18" type="primary">nqo1</name>
    <name evidence="18" type="ORF">NCTC1935_01438</name>
</gene>
<evidence type="ECO:0000256" key="14">
    <source>
        <dbReference type="ARBA" id="ARBA00047712"/>
    </source>
</evidence>
<keyword evidence="11 16" id="KW-0408">Iron</keyword>
<dbReference type="InterPro" id="IPR019575">
    <property type="entry name" value="Nuop51_4Fe4S-bd"/>
</dbReference>
<evidence type="ECO:0000256" key="16">
    <source>
        <dbReference type="RuleBase" id="RU364066"/>
    </source>
</evidence>
<evidence type="ECO:0000256" key="11">
    <source>
        <dbReference type="ARBA" id="ARBA00023004"/>
    </source>
</evidence>
<keyword evidence="18" id="KW-0560">Oxidoreductase</keyword>
<proteinExistence type="inferred from homology"/>
<dbReference type="NCBIfam" id="TIGR01959">
    <property type="entry name" value="nuoF_fam"/>
    <property type="match status" value="1"/>
</dbReference>
<reference evidence="18" key="1">
    <citation type="submission" date="2019-02" db="EMBL/GenBank/DDBJ databases">
        <authorList>
            <consortium name="Pathogen Informatics"/>
        </authorList>
    </citation>
    <scope>NUCLEOTIDE SEQUENCE</scope>
    <source>
        <strain evidence="18">3012STDY6733949</strain>
    </source>
</reference>
<dbReference type="Pfam" id="PF10589">
    <property type="entry name" value="NADH_4Fe-4S"/>
    <property type="match status" value="1"/>
</dbReference>
<dbReference type="InterPro" id="IPR019554">
    <property type="entry name" value="Soluble_ligand-bd"/>
</dbReference>
<evidence type="ECO:0000256" key="3">
    <source>
        <dbReference type="ARBA" id="ARBA00007523"/>
    </source>
</evidence>
<evidence type="ECO:0000256" key="6">
    <source>
        <dbReference type="ARBA" id="ARBA00022630"/>
    </source>
</evidence>
<keyword evidence="10" id="KW-1278">Translocase</keyword>
<keyword evidence="9 16" id="KW-0479">Metal-binding</keyword>
<dbReference type="InterPro" id="IPR001949">
    <property type="entry name" value="NADH-UbQ_OxRdtase_51kDa_CS"/>
</dbReference>
<dbReference type="GO" id="GO:0046872">
    <property type="term" value="F:metal ion binding"/>
    <property type="evidence" value="ECO:0007669"/>
    <property type="project" value="UniProtKB-KW"/>
</dbReference>
<comment type="cofactor">
    <cofactor evidence="1 16">
        <name>FMN</name>
        <dbReference type="ChEBI" id="CHEBI:58210"/>
    </cofactor>
</comment>
<dbReference type="InterPro" id="IPR011538">
    <property type="entry name" value="Nuo51_FMN-bd"/>
</dbReference>
<dbReference type="Gene3D" id="3.40.50.11540">
    <property type="entry name" value="NADH-ubiquinone oxidoreductase 51kDa subunit"/>
    <property type="match status" value="1"/>
</dbReference>
<accession>A0A449HDA6</accession>
<evidence type="ECO:0000256" key="13">
    <source>
        <dbReference type="ARBA" id="ARBA00023027"/>
    </source>
</evidence>
<organism evidence="18">
    <name type="scientific">Nocardia farcinica</name>
    <dbReference type="NCBI Taxonomy" id="37329"/>
    <lineage>
        <taxon>Bacteria</taxon>
        <taxon>Bacillati</taxon>
        <taxon>Actinomycetota</taxon>
        <taxon>Actinomycetes</taxon>
        <taxon>Mycobacteriales</taxon>
        <taxon>Nocardiaceae</taxon>
        <taxon>Nocardia</taxon>
    </lineage>
</organism>
<evidence type="ECO:0000256" key="4">
    <source>
        <dbReference type="ARBA" id="ARBA00019901"/>
    </source>
</evidence>
<comment type="function">
    <text evidence="15">NDH-1 shuttles electrons from NADH, via FMN and iron-sulfur (Fe-S) centers, to quinones in the respiratory chain. The immediate electron acceptor for the enzyme in this species is believed to be menaquinone. Couples the redox reaction to proton translocation (for every two electrons transferred, four hydrogen ions are translocated across the cytoplasmic membrane), and thus conserves the redox energy in a proton gradient.</text>
</comment>
<dbReference type="SUPFAM" id="SSF142019">
    <property type="entry name" value="Nqo1 FMN-binding domain-like"/>
    <property type="match status" value="1"/>
</dbReference>
<dbReference type="Pfam" id="PF01512">
    <property type="entry name" value="Complex1_51K"/>
    <property type="match status" value="1"/>
</dbReference>
<dbReference type="GO" id="GO:0045333">
    <property type="term" value="P:cellular respiration"/>
    <property type="evidence" value="ECO:0007669"/>
    <property type="project" value="TreeGrafter"/>
</dbReference>
<dbReference type="EMBL" id="CAACYE010000005">
    <property type="protein sequence ID" value="VFA83613.1"/>
    <property type="molecule type" value="Genomic_DNA"/>
</dbReference>